<dbReference type="SUPFAM" id="SSF57667">
    <property type="entry name" value="beta-beta-alpha zinc fingers"/>
    <property type="match status" value="1"/>
</dbReference>
<name>A0A6A5R3S9_AMPQU</name>
<dbReference type="InterPro" id="IPR013087">
    <property type="entry name" value="Znf_C2H2_type"/>
</dbReference>
<feature type="compositionally biased region" description="Low complexity" evidence="2">
    <location>
        <begin position="365"/>
        <end position="380"/>
    </location>
</feature>
<dbReference type="GO" id="GO:0005634">
    <property type="term" value="C:nucleus"/>
    <property type="evidence" value="ECO:0007669"/>
    <property type="project" value="TreeGrafter"/>
</dbReference>
<dbReference type="InterPro" id="IPR051061">
    <property type="entry name" value="Zinc_finger_trans_reg"/>
</dbReference>
<feature type="compositionally biased region" description="Polar residues" evidence="2">
    <location>
        <begin position="536"/>
        <end position="554"/>
    </location>
</feature>
<feature type="domain" description="C2H2-type" evidence="3">
    <location>
        <begin position="646"/>
        <end position="682"/>
    </location>
</feature>
<dbReference type="Pfam" id="PF00096">
    <property type="entry name" value="zf-C2H2"/>
    <property type="match status" value="1"/>
</dbReference>
<evidence type="ECO:0000256" key="2">
    <source>
        <dbReference type="SAM" id="MobiDB-lite"/>
    </source>
</evidence>
<dbReference type="SMART" id="SM00355">
    <property type="entry name" value="ZnF_C2H2"/>
    <property type="match status" value="3"/>
</dbReference>
<feature type="compositionally biased region" description="Polar residues" evidence="2">
    <location>
        <begin position="462"/>
        <end position="495"/>
    </location>
</feature>
<feature type="compositionally biased region" description="Low complexity" evidence="2">
    <location>
        <begin position="100"/>
        <end position="116"/>
    </location>
</feature>
<dbReference type="GO" id="GO:0008270">
    <property type="term" value="F:zinc ion binding"/>
    <property type="evidence" value="ECO:0007669"/>
    <property type="project" value="UniProtKB-KW"/>
</dbReference>
<reference evidence="4" key="1">
    <citation type="journal article" date="2020" name="Stud. Mycol.">
        <title>101 Dothideomycetes genomes: a test case for predicting lifestyles and emergence of pathogens.</title>
        <authorList>
            <person name="Haridas S."/>
            <person name="Albert R."/>
            <person name="Binder M."/>
            <person name="Bloem J."/>
            <person name="Labutti K."/>
            <person name="Salamov A."/>
            <person name="Andreopoulos B."/>
            <person name="Baker S."/>
            <person name="Barry K."/>
            <person name="Bills G."/>
            <person name="Bluhm B."/>
            <person name="Cannon C."/>
            <person name="Castanera R."/>
            <person name="Culley D."/>
            <person name="Daum C."/>
            <person name="Ezra D."/>
            <person name="Gonzalez J."/>
            <person name="Henrissat B."/>
            <person name="Kuo A."/>
            <person name="Liang C."/>
            <person name="Lipzen A."/>
            <person name="Lutzoni F."/>
            <person name="Magnuson J."/>
            <person name="Mondo S."/>
            <person name="Nolan M."/>
            <person name="Ohm R."/>
            <person name="Pangilinan J."/>
            <person name="Park H.-J."/>
            <person name="Ramirez L."/>
            <person name="Alfaro M."/>
            <person name="Sun H."/>
            <person name="Tritt A."/>
            <person name="Yoshinaga Y."/>
            <person name="Zwiers L.-H."/>
            <person name="Turgeon B."/>
            <person name="Goodwin S."/>
            <person name="Spatafora J."/>
            <person name="Crous P."/>
            <person name="Grigoriev I."/>
        </authorList>
    </citation>
    <scope>NUCLEOTIDE SEQUENCE</scope>
    <source>
        <strain evidence="4">HMLAC05119</strain>
    </source>
</reference>
<feature type="compositionally biased region" description="Low complexity" evidence="2">
    <location>
        <begin position="134"/>
        <end position="152"/>
    </location>
</feature>
<dbReference type="InterPro" id="IPR036236">
    <property type="entry name" value="Znf_C2H2_sf"/>
</dbReference>
<evidence type="ECO:0000313" key="5">
    <source>
        <dbReference type="Proteomes" id="UP000800096"/>
    </source>
</evidence>
<dbReference type="PANTHER" id="PTHR46179">
    <property type="entry name" value="ZINC FINGER PROTEIN"/>
    <property type="match status" value="1"/>
</dbReference>
<dbReference type="OrthoDB" id="7295497at2759"/>
<gene>
    <name evidence="4" type="ORF">BDU57DRAFT_526462</name>
</gene>
<dbReference type="PANTHER" id="PTHR46179:SF19">
    <property type="entry name" value="C2H2 FINGER DOMAIN TRANSCRIPTION FACTOR (EUROFUNG)-RELATED"/>
    <property type="match status" value="1"/>
</dbReference>
<proteinExistence type="predicted"/>
<dbReference type="PROSITE" id="PS50157">
    <property type="entry name" value="ZINC_FINGER_C2H2_2"/>
    <property type="match status" value="2"/>
</dbReference>
<protein>
    <recommendedName>
        <fullName evidence="3">C2H2-type domain-containing protein</fullName>
    </recommendedName>
</protein>
<dbReference type="EMBL" id="ML979132">
    <property type="protein sequence ID" value="KAF1921674.1"/>
    <property type="molecule type" value="Genomic_DNA"/>
</dbReference>
<feature type="region of interest" description="Disordered" evidence="2">
    <location>
        <begin position="536"/>
        <end position="589"/>
    </location>
</feature>
<dbReference type="GO" id="GO:0006357">
    <property type="term" value="P:regulation of transcription by RNA polymerase II"/>
    <property type="evidence" value="ECO:0007669"/>
    <property type="project" value="TreeGrafter"/>
</dbReference>
<feature type="compositionally biased region" description="Polar residues" evidence="2">
    <location>
        <begin position="393"/>
        <end position="403"/>
    </location>
</feature>
<dbReference type="Gene3D" id="3.30.160.60">
    <property type="entry name" value="Classic Zinc Finger"/>
    <property type="match status" value="1"/>
</dbReference>
<evidence type="ECO:0000259" key="3">
    <source>
        <dbReference type="PROSITE" id="PS50157"/>
    </source>
</evidence>
<feature type="region of interest" description="Disordered" evidence="2">
    <location>
        <begin position="364"/>
        <end position="414"/>
    </location>
</feature>
<sequence>MLAPSTRRQHIPQQSIPSPPSSQHLSYPQLPQQFAAQPQYFDQKLLHDYLESQQQSFGTSAVSSAPNPFMTTAYTDFAHNPAIRIQQSTPTPQLRQNAYSQSPMLSTSSSGSRLESWNYNNVQGPSLHTPSQTQSSGHQRASSSSSSVASNASQFQAAGPSASYQYVIHSEKLSLRATTRVDSLITADKQSRAFPNHLPTPTHTPTQDSFLSSNNYNNYNATSGTMDQTMAAHMSMKQALMDQGDDVPDFAHSARHSVSSYGHDSPATPHTTQGDEMDFKVPANGETLSKVDSWLFNQFCTYDDIADTRQHTVPKFERTYTDIAADNFYDPNAVSQSIAQTKPAQSSLLSPYRSNANESVQRALQAAQYARSQSPSSSASRGDSPFRKGSPYRQPSHNFNSPLVGTATAARDQNRKVDTAYAMKSQIQSNQESEPKTISPKDALLDYREADEDSKVSLFPDSGTNEYDTQYTGGDQFPNVSQSSFDTPSQSYNRDSWATSQYPTNFPVSAAPSLPQSSSFNFVAPSVQSSMQIPMPSTSQYRTANNNMSSTADQTPEFPAHLTSMESSASEAEPSNSQSSDRFLQKPTSSGAEAGTYSCTYHGCAQRFETPQKLQKHKREGHRNANLGTTMTSAAILERNTQAGPHKCERINPTTGKPCNTIFSRPYDLTRHEDTIHNARKQKVRCALCVEEKTFSRNDALTRHMRVVHPEVDFPGKHRRRGGNHD</sequence>
<keyword evidence="1" id="KW-0862">Zinc</keyword>
<feature type="region of interest" description="Disordered" evidence="2">
    <location>
        <begin position="452"/>
        <end position="495"/>
    </location>
</feature>
<dbReference type="PROSITE" id="PS00028">
    <property type="entry name" value="ZINC_FINGER_C2H2_1"/>
    <property type="match status" value="1"/>
</dbReference>
<dbReference type="Proteomes" id="UP000800096">
    <property type="component" value="Unassembled WGS sequence"/>
</dbReference>
<dbReference type="AlphaFoldDB" id="A0A6A5R3S9"/>
<keyword evidence="1" id="KW-0863">Zinc-finger</keyword>
<evidence type="ECO:0000256" key="1">
    <source>
        <dbReference type="PROSITE-ProRule" id="PRU00042"/>
    </source>
</evidence>
<feature type="compositionally biased region" description="Low complexity" evidence="2">
    <location>
        <begin position="11"/>
        <end position="31"/>
    </location>
</feature>
<evidence type="ECO:0000313" key="4">
    <source>
        <dbReference type="EMBL" id="KAF1921674.1"/>
    </source>
</evidence>
<accession>A0A6A5R3S9</accession>
<feature type="region of interest" description="Disordered" evidence="2">
    <location>
        <begin position="93"/>
        <end position="152"/>
    </location>
</feature>
<feature type="compositionally biased region" description="Polar residues" evidence="2">
    <location>
        <begin position="117"/>
        <end position="133"/>
    </location>
</feature>
<feature type="domain" description="C2H2-type" evidence="3">
    <location>
        <begin position="597"/>
        <end position="627"/>
    </location>
</feature>
<feature type="region of interest" description="Disordered" evidence="2">
    <location>
        <begin position="1"/>
        <end position="31"/>
    </location>
</feature>
<organism evidence="4 5">
    <name type="scientific">Ampelomyces quisqualis</name>
    <name type="common">Powdery mildew agent</name>
    <dbReference type="NCBI Taxonomy" id="50730"/>
    <lineage>
        <taxon>Eukaryota</taxon>
        <taxon>Fungi</taxon>
        <taxon>Dikarya</taxon>
        <taxon>Ascomycota</taxon>
        <taxon>Pezizomycotina</taxon>
        <taxon>Dothideomycetes</taxon>
        <taxon>Pleosporomycetidae</taxon>
        <taxon>Pleosporales</taxon>
        <taxon>Pleosporineae</taxon>
        <taxon>Phaeosphaeriaceae</taxon>
        <taxon>Ampelomyces</taxon>
    </lineage>
</organism>
<feature type="compositionally biased region" description="Low complexity" evidence="2">
    <location>
        <begin position="564"/>
        <end position="580"/>
    </location>
</feature>
<feature type="region of interest" description="Disordered" evidence="2">
    <location>
        <begin position="193"/>
        <end position="212"/>
    </location>
</feature>
<keyword evidence="5" id="KW-1185">Reference proteome</keyword>
<keyword evidence="1" id="KW-0479">Metal-binding</keyword>
<feature type="compositionally biased region" description="Low complexity" evidence="2">
    <location>
        <begin position="195"/>
        <end position="212"/>
    </location>
</feature>